<proteinExistence type="predicted"/>
<dbReference type="InterPro" id="IPR011009">
    <property type="entry name" value="Kinase-like_dom_sf"/>
</dbReference>
<protein>
    <submittedName>
        <fullName evidence="1">InaA protein</fullName>
    </submittedName>
</protein>
<comment type="caution">
    <text evidence="1">The sequence shown here is derived from an EMBL/GenBank/DDBJ whole genome shotgun (WGS) entry which is preliminary data.</text>
</comment>
<dbReference type="OrthoDB" id="5405319at2"/>
<name>A0A323V8M6_9RHOO</name>
<dbReference type="SUPFAM" id="SSF56112">
    <property type="entry name" value="Protein kinase-like (PK-like)"/>
    <property type="match status" value="1"/>
</dbReference>
<sequence>MSDASGYLSLDATRHAALLPHWWSVTGDWVEPPNIRRQGWSGVFRARSGNITCYVKRQHNHLCHSLTHPFGWPTACREGHFLRVVRKLGVHVPEVLFLGHRVSGNEHEAILVTRALDGYEPLSAQTRLEQENALMLAQAVGQALGALHRARLQHGCLYDKHIMVRWTGTQPDVALLDLEKMRRRLTRSAAARRDLTQLQRHQQVFDDAAWRVLTQAHHHAMHDPR</sequence>
<keyword evidence="2" id="KW-1185">Reference proteome</keyword>
<dbReference type="Pfam" id="PF06293">
    <property type="entry name" value="Kdo"/>
    <property type="match status" value="1"/>
</dbReference>
<dbReference type="EMBL" id="QKOE01000006">
    <property type="protein sequence ID" value="PZA16548.1"/>
    <property type="molecule type" value="Genomic_DNA"/>
</dbReference>
<dbReference type="RefSeq" id="WP_110524309.1">
    <property type="nucleotide sequence ID" value="NZ_QKOE01000006.1"/>
</dbReference>
<evidence type="ECO:0000313" key="1">
    <source>
        <dbReference type="EMBL" id="PZA16548.1"/>
    </source>
</evidence>
<dbReference type="Proteomes" id="UP000248259">
    <property type="component" value="Unassembled WGS sequence"/>
</dbReference>
<reference evidence="1 2" key="1">
    <citation type="submission" date="2018-06" db="EMBL/GenBank/DDBJ databases">
        <title>Azoarcus communis strain SWub3 genome.</title>
        <authorList>
            <person name="Zorraquino Salvo V."/>
            <person name="Toubiana D."/>
            <person name="Blumwald E."/>
        </authorList>
    </citation>
    <scope>NUCLEOTIDE SEQUENCE [LARGE SCALE GENOMIC DNA]</scope>
    <source>
        <strain evidence="1 2">SWub3</strain>
    </source>
</reference>
<dbReference type="PIRSF" id="PIRSF026326">
    <property type="entry name" value="InaA"/>
    <property type="match status" value="1"/>
</dbReference>
<accession>A0A323V8M6</accession>
<organism evidence="1 2">
    <name type="scientific">Parazoarcus communis SWub3 = DSM 12120</name>
    <dbReference type="NCBI Taxonomy" id="1121029"/>
    <lineage>
        <taxon>Bacteria</taxon>
        <taxon>Pseudomonadati</taxon>
        <taxon>Pseudomonadota</taxon>
        <taxon>Betaproteobacteria</taxon>
        <taxon>Rhodocyclales</taxon>
        <taxon>Zoogloeaceae</taxon>
        <taxon>Parazoarcus</taxon>
    </lineage>
</organism>
<dbReference type="InterPro" id="IPR027023">
    <property type="entry name" value="Put_LipoPS_kinase_InaA"/>
</dbReference>
<evidence type="ECO:0000313" key="2">
    <source>
        <dbReference type="Proteomes" id="UP000248259"/>
    </source>
</evidence>
<gene>
    <name evidence="1" type="ORF">DNK49_10475</name>
</gene>
<dbReference type="AlphaFoldDB" id="A0A323V8M6"/>